<dbReference type="PANTHER" id="PTHR36964:SF1">
    <property type="entry name" value="PROTEIN-METHIONINE-SULFOXIDE REDUCTASE HEME-BINDING SUBUNIT MSRQ"/>
    <property type="match status" value="1"/>
</dbReference>
<reference evidence="10" key="1">
    <citation type="submission" date="2019-04" db="EMBL/GenBank/DDBJ databases">
        <title>Complete genome sequence of Sphingomonas sp. W1-2-3.</title>
        <authorList>
            <person name="Im W.T."/>
        </authorList>
    </citation>
    <scope>NUCLEOTIDE SEQUENCE [LARGE SCALE GENOMIC DNA]</scope>
    <source>
        <strain evidence="10">W1-2-3</strain>
    </source>
</reference>
<evidence type="ECO:0000313" key="9">
    <source>
        <dbReference type="EMBL" id="QCI80499.1"/>
    </source>
</evidence>
<evidence type="ECO:0000259" key="8">
    <source>
        <dbReference type="Pfam" id="PF01794"/>
    </source>
</evidence>
<dbReference type="GO" id="GO:0005886">
    <property type="term" value="C:plasma membrane"/>
    <property type="evidence" value="ECO:0007669"/>
    <property type="project" value="TreeGrafter"/>
</dbReference>
<evidence type="ECO:0000256" key="1">
    <source>
        <dbReference type="ARBA" id="ARBA00004141"/>
    </source>
</evidence>
<keyword evidence="6 7" id="KW-0472">Membrane</keyword>
<organism evidence="9 10">
    <name type="scientific">Hankyongella ginsenosidimutans</name>
    <dbReference type="NCBI Taxonomy" id="1763828"/>
    <lineage>
        <taxon>Bacteria</taxon>
        <taxon>Pseudomonadati</taxon>
        <taxon>Pseudomonadota</taxon>
        <taxon>Alphaproteobacteria</taxon>
        <taxon>Sphingomonadales</taxon>
        <taxon>Sphingomonadaceae</taxon>
        <taxon>Hankyongella</taxon>
    </lineage>
</organism>
<dbReference type="EMBL" id="CP039704">
    <property type="protein sequence ID" value="QCI80499.1"/>
    <property type="molecule type" value="Genomic_DNA"/>
</dbReference>
<evidence type="ECO:0000256" key="5">
    <source>
        <dbReference type="ARBA" id="ARBA00023004"/>
    </source>
</evidence>
<feature type="transmembrane region" description="Helical" evidence="7">
    <location>
        <begin position="79"/>
        <end position="96"/>
    </location>
</feature>
<comment type="subcellular location">
    <subcellularLocation>
        <location evidence="1">Membrane</location>
        <topology evidence="1">Multi-pass membrane protein</topology>
    </subcellularLocation>
</comment>
<feature type="transmembrane region" description="Helical" evidence="7">
    <location>
        <begin position="116"/>
        <end position="139"/>
    </location>
</feature>
<feature type="domain" description="Ferric oxidoreductase" evidence="8">
    <location>
        <begin position="71"/>
        <end position="151"/>
    </location>
</feature>
<dbReference type="PANTHER" id="PTHR36964">
    <property type="entry name" value="PROTEIN-METHIONINE-SULFOXIDE REDUCTASE HEME-BINDING SUBUNIT MSRQ"/>
    <property type="match status" value="1"/>
</dbReference>
<evidence type="ECO:0000256" key="7">
    <source>
        <dbReference type="SAM" id="Phobius"/>
    </source>
</evidence>
<evidence type="ECO:0000313" key="10">
    <source>
        <dbReference type="Proteomes" id="UP000298714"/>
    </source>
</evidence>
<dbReference type="GO" id="GO:0020037">
    <property type="term" value="F:heme binding"/>
    <property type="evidence" value="ECO:0007669"/>
    <property type="project" value="TreeGrafter"/>
</dbReference>
<dbReference type="KEGG" id="hgn:E6W36_03195"/>
<evidence type="ECO:0000256" key="6">
    <source>
        <dbReference type="ARBA" id="ARBA00023136"/>
    </source>
</evidence>
<dbReference type="GO" id="GO:0010181">
    <property type="term" value="F:FMN binding"/>
    <property type="evidence" value="ECO:0007669"/>
    <property type="project" value="TreeGrafter"/>
</dbReference>
<dbReference type="InterPro" id="IPR022837">
    <property type="entry name" value="MsrQ-like"/>
</dbReference>
<keyword evidence="2" id="KW-0813">Transport</keyword>
<keyword evidence="5" id="KW-0408">Iron</keyword>
<keyword evidence="3 7" id="KW-0812">Transmembrane</keyword>
<accession>A0A4D7BYU4</accession>
<dbReference type="AlphaFoldDB" id="A0A4D7BYU4"/>
<protein>
    <recommendedName>
        <fullName evidence="8">Ferric oxidoreductase domain-containing protein</fullName>
    </recommendedName>
</protein>
<dbReference type="Pfam" id="PF01794">
    <property type="entry name" value="Ferric_reduct"/>
    <property type="match status" value="1"/>
</dbReference>
<evidence type="ECO:0000256" key="2">
    <source>
        <dbReference type="ARBA" id="ARBA00022448"/>
    </source>
</evidence>
<keyword evidence="4 7" id="KW-1133">Transmembrane helix</keyword>
<proteinExistence type="predicted"/>
<evidence type="ECO:0000256" key="4">
    <source>
        <dbReference type="ARBA" id="ARBA00022989"/>
    </source>
</evidence>
<gene>
    <name evidence="9" type="ORF">E6W36_03195</name>
</gene>
<dbReference type="GO" id="GO:0016679">
    <property type="term" value="F:oxidoreductase activity, acting on diphenols and related substances as donors"/>
    <property type="evidence" value="ECO:0007669"/>
    <property type="project" value="TreeGrafter"/>
</dbReference>
<evidence type="ECO:0000256" key="3">
    <source>
        <dbReference type="ARBA" id="ARBA00022692"/>
    </source>
</evidence>
<name>A0A4D7BYU4_9SPHN</name>
<dbReference type="Proteomes" id="UP000298714">
    <property type="component" value="Chromosome"/>
</dbReference>
<keyword evidence="10" id="KW-1185">Reference proteome</keyword>
<sequence length="160" mass="18090">MVPGAAWASACCWRCRRCGPAGSGRCFWAVAGRAGWAPIRSRPPSTGPACGPCASSSLRWRCRRSPLKPLAWLRGHRRLFGLAAFGYATAHLLLYVGLDQGWALPAILRELIKRWYLTLGISAWLILVPLAVTSTRGWMIRLKKQWRILHWGSTRRPRWR</sequence>
<dbReference type="InterPro" id="IPR013130">
    <property type="entry name" value="Fe3_Rdtase_TM_dom"/>
</dbReference>